<dbReference type="AlphaFoldDB" id="A0A1H5SDF8"/>
<proteinExistence type="predicted"/>
<accession>A0A1H5SDF8</accession>
<dbReference type="RefSeq" id="WP_146063077.1">
    <property type="nucleotide sequence ID" value="NZ_FNUV01000001.1"/>
</dbReference>
<evidence type="ECO:0000256" key="1">
    <source>
        <dbReference type="SAM" id="Coils"/>
    </source>
</evidence>
<gene>
    <name evidence="2" type="ORF">SAMN05216354_0633</name>
</gene>
<dbReference type="EMBL" id="FNUV01000001">
    <property type="protein sequence ID" value="SEF48612.1"/>
    <property type="molecule type" value="Genomic_DNA"/>
</dbReference>
<reference evidence="2 3" key="1">
    <citation type="submission" date="2016-10" db="EMBL/GenBank/DDBJ databases">
        <authorList>
            <person name="de Groot N.N."/>
        </authorList>
    </citation>
    <scope>NUCLEOTIDE SEQUENCE [LARGE SCALE GENOMIC DNA]</scope>
    <source>
        <strain evidence="2 3">AR32</strain>
    </source>
</reference>
<dbReference type="Proteomes" id="UP000236735">
    <property type="component" value="Unassembled WGS sequence"/>
</dbReference>
<organism evidence="2 3">
    <name type="scientific">Xylanibacter ruminicola</name>
    <name type="common">Prevotella ruminicola</name>
    <dbReference type="NCBI Taxonomy" id="839"/>
    <lineage>
        <taxon>Bacteria</taxon>
        <taxon>Pseudomonadati</taxon>
        <taxon>Bacteroidota</taxon>
        <taxon>Bacteroidia</taxon>
        <taxon>Bacteroidales</taxon>
        <taxon>Prevotellaceae</taxon>
        <taxon>Xylanibacter</taxon>
    </lineage>
</organism>
<sequence>MLQKEFEERTKLSMTEEEFNGVNALYMACGDDIDKDVFCKLYISFDGRLELLHKIERNYQQAKEEIVEKKLLLDEALEIKNDVADTVVQVERDVLEGEDRIDCASKLDRLAFWLVGNKGVITRKVKQNIQLTSDEVDYVIGNLK</sequence>
<protein>
    <submittedName>
        <fullName evidence="2">Uncharacterized protein</fullName>
    </submittedName>
</protein>
<name>A0A1H5SDF8_XYLRU</name>
<evidence type="ECO:0000313" key="3">
    <source>
        <dbReference type="Proteomes" id="UP000236735"/>
    </source>
</evidence>
<evidence type="ECO:0000313" key="2">
    <source>
        <dbReference type="EMBL" id="SEF48612.1"/>
    </source>
</evidence>
<feature type="coiled-coil region" evidence="1">
    <location>
        <begin position="52"/>
        <end position="79"/>
    </location>
</feature>
<keyword evidence="1" id="KW-0175">Coiled coil</keyword>